<dbReference type="InterPro" id="IPR006665">
    <property type="entry name" value="OmpA-like"/>
</dbReference>
<dbReference type="PANTHER" id="PTHR30329:SF21">
    <property type="entry name" value="LIPOPROTEIN YIAD-RELATED"/>
    <property type="match status" value="1"/>
</dbReference>
<evidence type="ECO:0000256" key="2">
    <source>
        <dbReference type="SAM" id="MobiDB-lite"/>
    </source>
</evidence>
<feature type="domain" description="OmpA-like" evidence="3">
    <location>
        <begin position="780"/>
        <end position="895"/>
    </location>
</feature>
<dbReference type="CDD" id="cd07185">
    <property type="entry name" value="OmpA_C-like"/>
    <property type="match status" value="1"/>
</dbReference>
<feature type="compositionally biased region" description="Basic and acidic residues" evidence="2">
    <location>
        <begin position="444"/>
        <end position="458"/>
    </location>
</feature>
<evidence type="ECO:0000313" key="4">
    <source>
        <dbReference type="EMBL" id="MBV7255849.1"/>
    </source>
</evidence>
<dbReference type="PANTHER" id="PTHR30329">
    <property type="entry name" value="STATOR ELEMENT OF FLAGELLAR MOTOR COMPLEX"/>
    <property type="match status" value="1"/>
</dbReference>
<comment type="caution">
    <text evidence="4">The sequence shown here is derived from an EMBL/GenBank/DDBJ whole genome shotgun (WGS) entry which is preliminary data.</text>
</comment>
<gene>
    <name evidence="4" type="ORF">KCG44_03505</name>
</gene>
<dbReference type="Proteomes" id="UP000722336">
    <property type="component" value="Unassembled WGS sequence"/>
</dbReference>
<protein>
    <submittedName>
        <fullName evidence="4">OmpA family protein</fullName>
    </submittedName>
</protein>
<dbReference type="InterPro" id="IPR050330">
    <property type="entry name" value="Bact_OuterMem_StrucFunc"/>
</dbReference>
<keyword evidence="1" id="KW-0472">Membrane</keyword>
<evidence type="ECO:0000259" key="3">
    <source>
        <dbReference type="PROSITE" id="PS51123"/>
    </source>
</evidence>
<feature type="region of interest" description="Disordered" evidence="2">
    <location>
        <begin position="444"/>
        <end position="467"/>
    </location>
</feature>
<evidence type="ECO:0000256" key="1">
    <source>
        <dbReference type="PROSITE-ProRule" id="PRU00473"/>
    </source>
</evidence>
<dbReference type="Pfam" id="PF00691">
    <property type="entry name" value="OmpA"/>
    <property type="match status" value="1"/>
</dbReference>
<proteinExistence type="predicted"/>
<reference evidence="4 5" key="1">
    <citation type="submission" date="2021-04" db="EMBL/GenBank/DDBJ databases">
        <authorList>
            <person name="Pira H."/>
            <person name="Risdian C."/>
            <person name="Wink J."/>
        </authorList>
    </citation>
    <scope>NUCLEOTIDE SEQUENCE [LARGE SCALE GENOMIC DNA]</scope>
    <source>
        <strain evidence="4 5">WHA3</strain>
    </source>
</reference>
<dbReference type="RefSeq" id="WP_218444230.1">
    <property type="nucleotide sequence ID" value="NZ_JAGSPA010000001.1"/>
</dbReference>
<dbReference type="PROSITE" id="PS51123">
    <property type="entry name" value="OMPA_2"/>
    <property type="match status" value="1"/>
</dbReference>
<dbReference type="EMBL" id="JAGSPA010000001">
    <property type="protein sequence ID" value="MBV7255849.1"/>
    <property type="molecule type" value="Genomic_DNA"/>
</dbReference>
<sequence length="901" mass="95899">MTDRPRLVDWRIELAPGSTAGPGGARYEIRTSYAGSSGGPAYRDLPPIVDVDLPEPSAGQPTRKWRRATFGMKSEEVMYNAANHEALKLIGGPLYKALFTDAKDNDLGIALYALLADEAKRVRIDIDVSAAPELARVPWEAFYVPDTDTFLATDTRTNLIRTLNPDRERDPPGAVEGQLRMLVIVANPAGDLDTSIELERIERLINALKTDAARDEIDLFVVPEVNRSNFRDALKHHKPHLIHFIGHGDFRTGKGVINFHAEDDPRRPDPIESDDLRTFLQNARPWLVVLNSCMGASSSIKQPYGGTAQELVRIGVPFVVAMQAPISDEAAIYFARTLYAELTAGTPVPMAVTEGRKALRTHRSALVKAELCTPVLYAPSKPRLNGISRIALAAAVPPVPRATGRGESGSAAWTKLVWPVTIGAVAIAGIVAMTLTSSSDDVRPSAEVVTDRPGKEDTDTLVPDSEPVILPPDSAPIVDSQPFIVAPPVDRTATGTPYISAETPPRLHPDAPEFSVPNPDLTTGPAGMIGMVIHPGTPATMSRAAPVPAEIAQAAEGLAGNEPPVLPVVPGSHDQTQRPPVATLTLITAEDAPAVVTGGDALLNVPRDLHILLVPTAGVSGDGMAQLSKAVSEQYGIEMAHIDHARIVPGPRDARHGAAAAGDVQVFLQPPLDRDYYVGADDFPRATFAMDSADPRGGLEPFGWLARNAIAHGLAVSLVGTTDASGSAAYNLELGWARVEAVRDRLATQLGVPTAYISIASAGETHAAAAYSAAEARGVQGALVLPGAEHVEFAFDEAELTDADRATVDDVADWAKRHEGFQVIVAGHADQVGPADYNLDLSRTRAGAARDALVARGVAADQIIVRAHGESMPLPIGEDVRGTDRRVEFRFWPDTDSKSGG</sequence>
<evidence type="ECO:0000313" key="5">
    <source>
        <dbReference type="Proteomes" id="UP000722336"/>
    </source>
</evidence>
<organism evidence="4 5">
    <name type="scientific">Pacificimonas pallii</name>
    <dbReference type="NCBI Taxonomy" id="2827236"/>
    <lineage>
        <taxon>Bacteria</taxon>
        <taxon>Pseudomonadati</taxon>
        <taxon>Pseudomonadota</taxon>
        <taxon>Alphaproteobacteria</taxon>
        <taxon>Sphingomonadales</taxon>
        <taxon>Sphingosinicellaceae</taxon>
        <taxon>Pacificimonas</taxon>
    </lineage>
</organism>
<dbReference type="Pfam" id="PF12770">
    <property type="entry name" value="CHAT"/>
    <property type="match status" value="1"/>
</dbReference>
<accession>A0ABS6SBQ3</accession>
<name>A0ABS6SBQ3_9SPHN</name>
<dbReference type="InterPro" id="IPR024983">
    <property type="entry name" value="CHAT_dom"/>
</dbReference>
<keyword evidence="5" id="KW-1185">Reference proteome</keyword>